<evidence type="ECO:0000313" key="3">
    <source>
        <dbReference type="Proteomes" id="UP000663671"/>
    </source>
</evidence>
<dbReference type="VEuPathDB" id="FungiDB:I7I51_01018"/>
<gene>
    <name evidence="2" type="ORF">I7I51_01018</name>
</gene>
<protein>
    <submittedName>
        <fullName evidence="2">No significant blast hit</fullName>
    </submittedName>
</protein>
<feature type="region of interest" description="Disordered" evidence="1">
    <location>
        <begin position="104"/>
        <end position="127"/>
    </location>
</feature>
<proteinExistence type="predicted"/>
<dbReference type="EMBL" id="CP069114">
    <property type="protein sequence ID" value="QSS63957.1"/>
    <property type="molecule type" value="Genomic_DNA"/>
</dbReference>
<accession>A0A8A1MIL9</accession>
<sequence>MCLVEAPNILPPGAWLWAVLSCITPIRFDPTWRPCCKTQNLPAAALSVVREAGVAILVVGIDLSLAQRQTVMNNETSTDWITHAVLLRVAVLPEKLHQSMQGRQFPAGAKSAHGVSQNSSANSGESKLKLVRVPSYRSSGHPESGDQPLVPATGKFVEMSTEKLHMIVVGFLGPERSTQNPGAQSFNSACYADYRQTSHSLYHCPPPSTPRCPELTGLGCQKRKRKRKKLEAVLSTIGDYHNCSVEYPHQN</sequence>
<dbReference type="AlphaFoldDB" id="A0A8A1MIL9"/>
<dbReference type="OrthoDB" id="10441613at2759"/>
<evidence type="ECO:0000256" key="1">
    <source>
        <dbReference type="SAM" id="MobiDB-lite"/>
    </source>
</evidence>
<feature type="compositionally biased region" description="Polar residues" evidence="1">
    <location>
        <begin position="114"/>
        <end position="125"/>
    </location>
</feature>
<name>A0A8A1MIL9_AJECA</name>
<reference evidence="2" key="1">
    <citation type="submission" date="2021-01" db="EMBL/GenBank/DDBJ databases">
        <title>Chromosome-level genome assembly of a human fungal pathogen reveals clustering of transcriptionally co-regulated genes.</title>
        <authorList>
            <person name="Voorhies M."/>
            <person name="Cohen S."/>
            <person name="Shea T.P."/>
            <person name="Petrus S."/>
            <person name="Munoz J.F."/>
            <person name="Poplawski S."/>
            <person name="Goldman W.E."/>
            <person name="Michael T."/>
            <person name="Cuomo C.A."/>
            <person name="Sil A."/>
            <person name="Beyhan S."/>
        </authorList>
    </citation>
    <scope>NUCLEOTIDE SEQUENCE</scope>
    <source>
        <strain evidence="2">WU24</strain>
    </source>
</reference>
<evidence type="ECO:0000313" key="2">
    <source>
        <dbReference type="EMBL" id="QSS63957.1"/>
    </source>
</evidence>
<organism evidence="2 3">
    <name type="scientific">Ajellomyces capsulatus</name>
    <name type="common">Darling's disease fungus</name>
    <name type="synonym">Histoplasma capsulatum</name>
    <dbReference type="NCBI Taxonomy" id="5037"/>
    <lineage>
        <taxon>Eukaryota</taxon>
        <taxon>Fungi</taxon>
        <taxon>Dikarya</taxon>
        <taxon>Ascomycota</taxon>
        <taxon>Pezizomycotina</taxon>
        <taxon>Eurotiomycetes</taxon>
        <taxon>Eurotiomycetidae</taxon>
        <taxon>Onygenales</taxon>
        <taxon>Ajellomycetaceae</taxon>
        <taxon>Histoplasma</taxon>
    </lineage>
</organism>
<dbReference type="Proteomes" id="UP000663671">
    <property type="component" value="Chromosome 1"/>
</dbReference>